<dbReference type="InterPro" id="IPR035979">
    <property type="entry name" value="RBD_domain_sf"/>
</dbReference>
<sequence>MDQGNRIRDAEKEEKEEFQHNDIHSEEEESKEINKNKKSQTNLDDTNEGLTDERFQFNDNLWKSIKREESRKGIVYLYDVPIGLNVAKVREIFSNYGSVCRVHLNRVQDDDNEEKKGVMEAFSSSSTLKNERKRTIKKNRKKCIVKYQDGYVEFFEKKDAIKAVRTLNNQMIGGKKRKNIIRDHFWHLKYIKNNFKWSDLISSPLYRKMSRNDQLNHAFKSMYKQYEEYIDKINHMNDKERISADRVNKNSNETWKIGKTKKKKKKKKIISKKVFTPLQFVSMKKEGASKEVTHGIDSGTIEEMIIESPPEVARKVSPDTPKSTVSADLLRLLM</sequence>
<dbReference type="PANTHER" id="PTHR12311">
    <property type="entry name" value="ACTIVATOR OF BASAL TRANSCRIPTION 1"/>
    <property type="match status" value="1"/>
</dbReference>
<dbReference type="GO" id="GO:0003723">
    <property type="term" value="F:RNA binding"/>
    <property type="evidence" value="ECO:0007669"/>
    <property type="project" value="TreeGrafter"/>
</dbReference>
<proteinExistence type="predicted"/>
<dbReference type="OrthoDB" id="287393at2759"/>
<dbReference type="RefSeq" id="XP_028541929.1">
    <property type="nucleotide sequence ID" value="XM_028686128.1"/>
</dbReference>
<dbReference type="OMA" id="TRKHNDF"/>
<dbReference type="GO" id="GO:0000480">
    <property type="term" value="P:endonucleolytic cleavage in 5'-ETS of tricistronic rRNA transcript (SSU-rRNA, 5.8S rRNA, LSU-rRNA)"/>
    <property type="evidence" value="ECO:0007669"/>
    <property type="project" value="TreeGrafter"/>
</dbReference>
<dbReference type="AlphaFoldDB" id="A0A1Y1JAQ3"/>
<comment type="caution">
    <text evidence="2">The sequence shown here is derived from an EMBL/GenBank/DDBJ whole genome shotgun (WGS) entry which is preliminary data.</text>
</comment>
<keyword evidence="3" id="KW-1185">Reference proteome</keyword>
<dbReference type="GO" id="GO:0005730">
    <property type="term" value="C:nucleolus"/>
    <property type="evidence" value="ECO:0007669"/>
    <property type="project" value="TreeGrafter"/>
</dbReference>
<feature type="region of interest" description="Disordered" evidence="1">
    <location>
        <begin position="1"/>
        <end position="50"/>
    </location>
</feature>
<dbReference type="GO" id="GO:0000472">
    <property type="term" value="P:endonucleolytic cleavage to generate mature 5'-end of SSU-rRNA from (SSU-rRNA, 5.8S rRNA, LSU-rRNA)"/>
    <property type="evidence" value="ECO:0007669"/>
    <property type="project" value="TreeGrafter"/>
</dbReference>
<dbReference type="InterPro" id="IPR039119">
    <property type="entry name" value="ABT1/Esf2"/>
</dbReference>
<dbReference type="EMBL" id="BDQF01000003">
    <property type="protein sequence ID" value="GAW79340.1"/>
    <property type="molecule type" value="Genomic_DNA"/>
</dbReference>
<name>A0A1Y1JAQ3_PLAGO</name>
<evidence type="ECO:0000313" key="3">
    <source>
        <dbReference type="Proteomes" id="UP000195521"/>
    </source>
</evidence>
<dbReference type="PANTHER" id="PTHR12311:SF7">
    <property type="entry name" value="ACTIVATOR OF BASAL TRANSCRIPTION 1"/>
    <property type="match status" value="1"/>
</dbReference>
<reference evidence="3" key="1">
    <citation type="submission" date="2017-04" db="EMBL/GenBank/DDBJ databases">
        <title>Plasmodium gonderi genome.</title>
        <authorList>
            <person name="Arisue N."/>
            <person name="Honma H."/>
            <person name="Kawai S."/>
            <person name="Tougan T."/>
            <person name="Tanabe K."/>
            <person name="Horii T."/>
        </authorList>
    </citation>
    <scope>NUCLEOTIDE SEQUENCE [LARGE SCALE GENOMIC DNA]</scope>
    <source>
        <strain evidence="3">ATCC 30045</strain>
    </source>
</reference>
<dbReference type="GeneID" id="39746048"/>
<dbReference type="GO" id="GO:0034462">
    <property type="term" value="P:small-subunit processome assembly"/>
    <property type="evidence" value="ECO:0007669"/>
    <property type="project" value="TreeGrafter"/>
</dbReference>
<dbReference type="GO" id="GO:0000447">
    <property type="term" value="P:endonucleolytic cleavage in ITS1 to separate SSU-rRNA from 5.8S rRNA and LSU-rRNA from tricistronic rRNA transcript (SSU-rRNA, 5.8S rRNA, LSU-rRNA)"/>
    <property type="evidence" value="ECO:0007669"/>
    <property type="project" value="TreeGrafter"/>
</dbReference>
<accession>A0A1Y1JAQ3</accession>
<evidence type="ECO:0000313" key="2">
    <source>
        <dbReference type="EMBL" id="GAW79340.1"/>
    </source>
</evidence>
<organism evidence="2 3">
    <name type="scientific">Plasmodium gonderi</name>
    <dbReference type="NCBI Taxonomy" id="77519"/>
    <lineage>
        <taxon>Eukaryota</taxon>
        <taxon>Sar</taxon>
        <taxon>Alveolata</taxon>
        <taxon>Apicomplexa</taxon>
        <taxon>Aconoidasida</taxon>
        <taxon>Haemosporida</taxon>
        <taxon>Plasmodiidae</taxon>
        <taxon>Plasmodium</taxon>
        <taxon>Plasmodium (Plasmodium)</taxon>
    </lineage>
</organism>
<gene>
    <name evidence="2" type="ORF">PGO_031440</name>
</gene>
<evidence type="ECO:0008006" key="4">
    <source>
        <dbReference type="Google" id="ProtNLM"/>
    </source>
</evidence>
<evidence type="ECO:0000256" key="1">
    <source>
        <dbReference type="SAM" id="MobiDB-lite"/>
    </source>
</evidence>
<dbReference type="Gene3D" id="3.30.70.330">
    <property type="match status" value="1"/>
</dbReference>
<feature type="compositionally biased region" description="Basic and acidic residues" evidence="1">
    <location>
        <begin position="1"/>
        <end position="24"/>
    </location>
</feature>
<dbReference type="InterPro" id="IPR012677">
    <property type="entry name" value="Nucleotide-bd_a/b_plait_sf"/>
</dbReference>
<protein>
    <recommendedName>
        <fullName evidence="4">Small subunit rRNA processing protein</fullName>
    </recommendedName>
</protein>
<dbReference type="Proteomes" id="UP000195521">
    <property type="component" value="Unassembled WGS sequence"/>
</dbReference>
<dbReference type="SUPFAM" id="SSF54928">
    <property type="entry name" value="RNA-binding domain, RBD"/>
    <property type="match status" value="1"/>
</dbReference>